<dbReference type="AlphaFoldDB" id="A0A1D2J659"/>
<protein>
    <submittedName>
        <fullName evidence="2">Uncharacterized protein</fullName>
    </submittedName>
</protein>
<feature type="compositionally biased region" description="Basic and acidic residues" evidence="1">
    <location>
        <begin position="1"/>
        <end position="13"/>
    </location>
</feature>
<proteinExistence type="predicted"/>
<reference evidence="2 3" key="1">
    <citation type="submission" date="2016-06" db="EMBL/GenBank/DDBJ databases">
        <authorList>
            <person name="Kjaerup R.B."/>
            <person name="Dalgaard T.S."/>
            <person name="Juul-Madsen H.R."/>
        </authorList>
    </citation>
    <scope>NUCLEOTIDE SEQUENCE [LARGE SCALE GENOMIC DNA]</scope>
    <source>
        <strain evidence="2 3">Pb300</strain>
    </source>
</reference>
<comment type="caution">
    <text evidence="2">The sequence shown here is derived from an EMBL/GenBank/DDBJ whole genome shotgun (WGS) entry which is preliminary data.</text>
</comment>
<feature type="region of interest" description="Disordered" evidence="1">
    <location>
        <begin position="1"/>
        <end position="24"/>
    </location>
</feature>
<evidence type="ECO:0000313" key="3">
    <source>
        <dbReference type="Proteomes" id="UP000242814"/>
    </source>
</evidence>
<dbReference type="EMBL" id="LZYO01000425">
    <property type="protein sequence ID" value="ODH13761.1"/>
    <property type="molecule type" value="Genomic_DNA"/>
</dbReference>
<evidence type="ECO:0000256" key="1">
    <source>
        <dbReference type="SAM" id="MobiDB-lite"/>
    </source>
</evidence>
<sequence>MERKRQTNRHPESEISGYFGSTRPTVPYKTPRTLFGGTGDLYFSLQLRPLSPVIPILRMPRNLSHPVSQAVNSCHSSQVTAVLPVFMKGSFETKE</sequence>
<accession>A0A1D2J659</accession>
<organism evidence="2 3">
    <name type="scientific">Paracoccidioides brasiliensis</name>
    <dbReference type="NCBI Taxonomy" id="121759"/>
    <lineage>
        <taxon>Eukaryota</taxon>
        <taxon>Fungi</taxon>
        <taxon>Dikarya</taxon>
        <taxon>Ascomycota</taxon>
        <taxon>Pezizomycotina</taxon>
        <taxon>Eurotiomycetes</taxon>
        <taxon>Eurotiomycetidae</taxon>
        <taxon>Onygenales</taxon>
        <taxon>Ajellomycetaceae</taxon>
        <taxon>Paracoccidioides</taxon>
    </lineage>
</organism>
<gene>
    <name evidence="2" type="ORF">ACO22_06938</name>
</gene>
<dbReference type="Proteomes" id="UP000242814">
    <property type="component" value="Unassembled WGS sequence"/>
</dbReference>
<name>A0A1D2J659_PARBR</name>
<evidence type="ECO:0000313" key="2">
    <source>
        <dbReference type="EMBL" id="ODH13761.1"/>
    </source>
</evidence>
<dbReference type="VEuPathDB" id="FungiDB:PADG_06085"/>